<evidence type="ECO:0000313" key="1">
    <source>
        <dbReference type="EMBL" id="MBC5730312.1"/>
    </source>
</evidence>
<organism evidence="1 2">
    <name type="scientific">Pseudoflavonifractor hominis</name>
    <dbReference type="NCBI Taxonomy" id="2763059"/>
    <lineage>
        <taxon>Bacteria</taxon>
        <taxon>Bacillati</taxon>
        <taxon>Bacillota</taxon>
        <taxon>Clostridia</taxon>
        <taxon>Eubacteriales</taxon>
        <taxon>Oscillospiraceae</taxon>
        <taxon>Pseudoflavonifractor</taxon>
    </lineage>
</organism>
<comment type="caution">
    <text evidence="1">The sequence shown here is derived from an EMBL/GenBank/DDBJ whole genome shotgun (WGS) entry which is preliminary data.</text>
</comment>
<protein>
    <recommendedName>
        <fullName evidence="3">Lipoprotein</fullName>
    </recommendedName>
</protein>
<dbReference type="RefSeq" id="WP_101691228.1">
    <property type="nucleotide sequence ID" value="NZ_JACOPR010000003.1"/>
</dbReference>
<gene>
    <name evidence="1" type="ORF">H8S34_05625</name>
</gene>
<evidence type="ECO:0000313" key="2">
    <source>
        <dbReference type="Proteomes" id="UP000660021"/>
    </source>
</evidence>
<accession>A0ABR7HRZ7</accession>
<keyword evidence="2" id="KW-1185">Reference proteome</keyword>
<evidence type="ECO:0008006" key="3">
    <source>
        <dbReference type="Google" id="ProtNLM"/>
    </source>
</evidence>
<sequence>MKKPSKKKLSFALTALLVLFLLSAYAWYTRPVTLPALYPMLKPEQCTQIQGYYEIGMQPEQSNFTITKDSAEFEQLWDLFYDQSYRRSLKDLLPRGTRIHRTEEDDFQWTVDVLFEDIAFPDGSTGSGTMLHFTYWYGTFELFFDGETHIYRVPEPERWAAQVLAIIQ</sequence>
<dbReference type="Proteomes" id="UP000660021">
    <property type="component" value="Unassembled WGS sequence"/>
</dbReference>
<dbReference type="EMBL" id="JACOPR010000003">
    <property type="protein sequence ID" value="MBC5730312.1"/>
    <property type="molecule type" value="Genomic_DNA"/>
</dbReference>
<reference evidence="1 2" key="1">
    <citation type="submission" date="2020-08" db="EMBL/GenBank/DDBJ databases">
        <title>Genome public.</title>
        <authorList>
            <person name="Liu C."/>
            <person name="Sun Q."/>
        </authorList>
    </citation>
    <scope>NUCLEOTIDE SEQUENCE [LARGE SCALE GENOMIC DNA]</scope>
    <source>
        <strain evidence="1 2">New-38</strain>
    </source>
</reference>
<proteinExistence type="predicted"/>
<name>A0ABR7HRZ7_9FIRM</name>